<dbReference type="Proteomes" id="UP001589532">
    <property type="component" value="Unassembled WGS sequence"/>
</dbReference>
<dbReference type="EMBL" id="JBHMBW010000054">
    <property type="protein sequence ID" value="MFB9629017.1"/>
    <property type="molecule type" value="Genomic_DNA"/>
</dbReference>
<comment type="caution">
    <text evidence="1">The sequence shown here is derived from an EMBL/GenBank/DDBJ whole genome shotgun (WGS) entry which is preliminary data.</text>
</comment>
<dbReference type="SUPFAM" id="SSF53474">
    <property type="entry name" value="alpha/beta-Hydrolases"/>
    <property type="match status" value="1"/>
</dbReference>
<sequence>MNVTSPVLAVHGIGNRQRGLDPVQAAAALAGKWQPNLARGFAAAGFTSPVPELRAAYYAHLLAAAEAQGAGDDERVESLSAEEASLAWAWLRGAGVPDPADAQGPVTMPVRQGLDWLARRRRVPVSLLARIAVAFAREVHAYLATPERRRQARAQVAEAISEHRPRVVLAHSLGSVVTYEALHAHPDLEVELLVTLGSPLGLPGAVFDVLEPGPVGGKGARPPGTARWVNLADPGDLVAVPQRLGDRFPVDLHDEAFIGLGNFHSLAGYLGTALTATTIAPYTGAS</sequence>
<dbReference type="Gene3D" id="3.40.50.1820">
    <property type="entry name" value="alpha/beta hydrolase"/>
    <property type="match status" value="1"/>
</dbReference>
<name>A0ABV5SBD8_9ACTN</name>
<proteinExistence type="predicted"/>
<reference evidence="1 2" key="1">
    <citation type="submission" date="2024-09" db="EMBL/GenBank/DDBJ databases">
        <authorList>
            <person name="Sun Q."/>
            <person name="Mori K."/>
        </authorList>
    </citation>
    <scope>NUCLEOTIDE SEQUENCE [LARGE SCALE GENOMIC DNA]</scope>
    <source>
        <strain evidence="1 2">JCM 3143</strain>
    </source>
</reference>
<evidence type="ECO:0008006" key="3">
    <source>
        <dbReference type="Google" id="ProtNLM"/>
    </source>
</evidence>
<gene>
    <name evidence="1" type="ORF">ACFFSA_38585</name>
</gene>
<dbReference type="InterPro" id="IPR029058">
    <property type="entry name" value="AB_hydrolase_fold"/>
</dbReference>
<dbReference type="RefSeq" id="WP_378521010.1">
    <property type="nucleotide sequence ID" value="NZ_JBHMBW010000054.1"/>
</dbReference>
<evidence type="ECO:0000313" key="1">
    <source>
        <dbReference type="EMBL" id="MFB9629017.1"/>
    </source>
</evidence>
<keyword evidence="2" id="KW-1185">Reference proteome</keyword>
<organism evidence="1 2">
    <name type="scientific">Nonomuraea helvata</name>
    <dbReference type="NCBI Taxonomy" id="37484"/>
    <lineage>
        <taxon>Bacteria</taxon>
        <taxon>Bacillati</taxon>
        <taxon>Actinomycetota</taxon>
        <taxon>Actinomycetes</taxon>
        <taxon>Streptosporangiales</taxon>
        <taxon>Streptosporangiaceae</taxon>
        <taxon>Nonomuraea</taxon>
    </lineage>
</organism>
<accession>A0ABV5SBD8</accession>
<evidence type="ECO:0000313" key="2">
    <source>
        <dbReference type="Proteomes" id="UP001589532"/>
    </source>
</evidence>
<protein>
    <recommendedName>
        <fullName evidence="3">Serine peptidase</fullName>
    </recommendedName>
</protein>